<keyword evidence="5" id="KW-0378">Hydrolase</keyword>
<keyword evidence="10" id="KW-1185">Reference proteome</keyword>
<evidence type="ECO:0000256" key="2">
    <source>
        <dbReference type="ARBA" id="ARBA00012150"/>
    </source>
</evidence>
<dbReference type="EC" id="3.6.1.7" evidence="2 5"/>
<sequence>MFGLGRKKSTTTKAKRESRPLEPGTRRLRMRFRGEVQGVGFRWTSQLVADRVGCTGWVRNEDDGSVSMELQGTDDQISAWFGGLSGSYARFPIDYRIDEKEDIEPVEGESGFAVRYR</sequence>
<evidence type="ECO:0000256" key="3">
    <source>
        <dbReference type="ARBA" id="ARBA00015991"/>
    </source>
</evidence>
<comment type="catalytic activity">
    <reaction evidence="4 5">
        <text>an acyl phosphate + H2O = a carboxylate + phosphate + H(+)</text>
        <dbReference type="Rhea" id="RHEA:14965"/>
        <dbReference type="ChEBI" id="CHEBI:15377"/>
        <dbReference type="ChEBI" id="CHEBI:15378"/>
        <dbReference type="ChEBI" id="CHEBI:29067"/>
        <dbReference type="ChEBI" id="CHEBI:43474"/>
        <dbReference type="ChEBI" id="CHEBI:59918"/>
        <dbReference type="EC" id="3.6.1.7"/>
    </reaction>
</comment>
<evidence type="ECO:0000313" key="10">
    <source>
        <dbReference type="Proteomes" id="UP000016638"/>
    </source>
</evidence>
<dbReference type="PANTHER" id="PTHR47268:SF4">
    <property type="entry name" value="ACYLPHOSPHATASE"/>
    <property type="match status" value="1"/>
</dbReference>
<evidence type="ECO:0000256" key="6">
    <source>
        <dbReference type="RuleBase" id="RU004168"/>
    </source>
</evidence>
<dbReference type="RefSeq" id="WP_021725595.1">
    <property type="nucleotide sequence ID" value="NZ_AWEZ01000029.1"/>
</dbReference>
<dbReference type="InterPro" id="IPR020456">
    <property type="entry name" value="Acylphosphatase"/>
</dbReference>
<dbReference type="AlphaFoldDB" id="U2T900"/>
<comment type="similarity">
    <text evidence="1 6">Belongs to the acylphosphatase family.</text>
</comment>
<dbReference type="Pfam" id="PF00708">
    <property type="entry name" value="Acylphosphatase"/>
    <property type="match status" value="1"/>
</dbReference>
<protein>
    <recommendedName>
        <fullName evidence="3 5">acylphosphatase</fullName>
        <ecNumber evidence="2 5">3.6.1.7</ecNumber>
    </recommendedName>
</protein>
<dbReference type="GO" id="GO:0003998">
    <property type="term" value="F:acylphosphatase activity"/>
    <property type="evidence" value="ECO:0007669"/>
    <property type="project" value="UniProtKB-EC"/>
</dbReference>
<dbReference type="SUPFAM" id="SSF54975">
    <property type="entry name" value="Acylphosphatase/BLUF domain-like"/>
    <property type="match status" value="1"/>
</dbReference>
<evidence type="ECO:0000256" key="5">
    <source>
        <dbReference type="PROSITE-ProRule" id="PRU00520"/>
    </source>
</evidence>
<name>U2T900_9ACTN</name>
<feature type="active site" evidence="5">
    <location>
        <position position="60"/>
    </location>
</feature>
<dbReference type="STRING" id="1125712.HMPREF1316_1670"/>
<dbReference type="OrthoDB" id="3182027at2"/>
<dbReference type="PROSITE" id="PS51160">
    <property type="entry name" value="ACYLPHOSPHATASE_3"/>
    <property type="match status" value="1"/>
</dbReference>
<accession>U2T900</accession>
<reference evidence="9 10" key="1">
    <citation type="submission" date="2013-08" db="EMBL/GenBank/DDBJ databases">
        <authorList>
            <person name="Durkin A.S."/>
            <person name="Haft D.R."/>
            <person name="McCorrison J."/>
            <person name="Torralba M."/>
            <person name="Gillis M."/>
            <person name="Haft D.H."/>
            <person name="Methe B."/>
            <person name="Sutton G."/>
            <person name="Nelson K.E."/>
        </authorList>
    </citation>
    <scope>NUCLEOTIDE SEQUENCE [LARGE SCALE GENOMIC DNA]</scope>
    <source>
        <strain evidence="9 10">F0195</strain>
    </source>
</reference>
<evidence type="ECO:0000259" key="8">
    <source>
        <dbReference type="PROSITE" id="PS51160"/>
    </source>
</evidence>
<evidence type="ECO:0000256" key="7">
    <source>
        <dbReference type="SAM" id="MobiDB-lite"/>
    </source>
</evidence>
<evidence type="ECO:0000313" key="9">
    <source>
        <dbReference type="EMBL" id="ERL09509.1"/>
    </source>
</evidence>
<dbReference type="InterPro" id="IPR036046">
    <property type="entry name" value="Acylphosphatase-like_dom_sf"/>
</dbReference>
<dbReference type="PATRIC" id="fig|1125712.3.peg.767"/>
<feature type="compositionally biased region" description="Basic residues" evidence="7">
    <location>
        <begin position="1"/>
        <end position="10"/>
    </location>
</feature>
<dbReference type="Proteomes" id="UP000016638">
    <property type="component" value="Unassembled WGS sequence"/>
</dbReference>
<dbReference type="EMBL" id="AWEZ01000029">
    <property type="protein sequence ID" value="ERL09509.1"/>
    <property type="molecule type" value="Genomic_DNA"/>
</dbReference>
<feature type="active site" evidence="5">
    <location>
        <position position="42"/>
    </location>
</feature>
<dbReference type="eggNOG" id="COG1254">
    <property type="taxonomic scope" value="Bacteria"/>
</dbReference>
<proteinExistence type="inferred from homology"/>
<evidence type="ECO:0000256" key="4">
    <source>
        <dbReference type="ARBA" id="ARBA00047645"/>
    </source>
</evidence>
<comment type="caution">
    <text evidence="9">The sequence shown here is derived from an EMBL/GenBank/DDBJ whole genome shotgun (WGS) entry which is preliminary data.</text>
</comment>
<dbReference type="PRINTS" id="PR00112">
    <property type="entry name" value="ACYLPHPHTASE"/>
</dbReference>
<evidence type="ECO:0000256" key="1">
    <source>
        <dbReference type="ARBA" id="ARBA00005614"/>
    </source>
</evidence>
<organism evidence="9 10">
    <name type="scientific">Olsenella profusa F0195</name>
    <dbReference type="NCBI Taxonomy" id="1125712"/>
    <lineage>
        <taxon>Bacteria</taxon>
        <taxon>Bacillati</taxon>
        <taxon>Actinomycetota</taxon>
        <taxon>Coriobacteriia</taxon>
        <taxon>Coriobacteriales</taxon>
        <taxon>Atopobiaceae</taxon>
        <taxon>Olsenella</taxon>
    </lineage>
</organism>
<dbReference type="PANTHER" id="PTHR47268">
    <property type="entry name" value="ACYLPHOSPHATASE"/>
    <property type="match status" value="1"/>
</dbReference>
<gene>
    <name evidence="9" type="ORF">HMPREF1316_1670</name>
</gene>
<dbReference type="PROSITE" id="PS00151">
    <property type="entry name" value="ACYLPHOSPHATASE_2"/>
    <property type="match status" value="1"/>
</dbReference>
<dbReference type="InterPro" id="IPR017968">
    <property type="entry name" value="Acylphosphatase_CS"/>
</dbReference>
<dbReference type="InterPro" id="IPR001792">
    <property type="entry name" value="Acylphosphatase-like_dom"/>
</dbReference>
<dbReference type="Gene3D" id="3.30.70.100">
    <property type="match status" value="1"/>
</dbReference>
<feature type="domain" description="Acylphosphatase-like" evidence="8">
    <location>
        <begin position="27"/>
        <end position="116"/>
    </location>
</feature>
<feature type="region of interest" description="Disordered" evidence="7">
    <location>
        <begin position="1"/>
        <end position="27"/>
    </location>
</feature>